<keyword evidence="7" id="KW-1185">Reference proteome</keyword>
<dbReference type="SUPFAM" id="SSF46785">
    <property type="entry name" value="Winged helix' DNA-binding domain"/>
    <property type="match status" value="1"/>
</dbReference>
<gene>
    <name evidence="6" type="ORF">BV394_07735</name>
</gene>
<dbReference type="RefSeq" id="WP_076979641.1">
    <property type="nucleotide sequence ID" value="NZ_CP019124.1"/>
</dbReference>
<feature type="compositionally biased region" description="Low complexity" evidence="5">
    <location>
        <begin position="300"/>
        <end position="313"/>
    </location>
</feature>
<accession>A0A2M9DD52</accession>
<dbReference type="InterPro" id="IPR036388">
    <property type="entry name" value="WH-like_DNA-bd_sf"/>
</dbReference>
<dbReference type="GO" id="GO:0006351">
    <property type="term" value="P:DNA-templated transcription"/>
    <property type="evidence" value="ECO:0007669"/>
    <property type="project" value="TreeGrafter"/>
</dbReference>
<dbReference type="OrthoDB" id="9796526at2"/>
<name>A0A1U7DIC2_9RHOB</name>
<comment type="similarity">
    <text evidence="1">Belongs to the LysR transcriptional regulatory family.</text>
</comment>
<evidence type="ECO:0000256" key="3">
    <source>
        <dbReference type="ARBA" id="ARBA00023125"/>
    </source>
</evidence>
<evidence type="ECO:0000256" key="1">
    <source>
        <dbReference type="ARBA" id="ARBA00009437"/>
    </source>
</evidence>
<dbReference type="PANTHER" id="PTHR30537">
    <property type="entry name" value="HTH-TYPE TRANSCRIPTIONAL REGULATOR"/>
    <property type="match status" value="1"/>
</dbReference>
<dbReference type="GO" id="GO:0003700">
    <property type="term" value="F:DNA-binding transcription factor activity"/>
    <property type="evidence" value="ECO:0007669"/>
    <property type="project" value="InterPro"/>
</dbReference>
<proteinExistence type="inferred from homology"/>
<sequence length="313" mass="33429">MPIDDWDEIRTAYQVARLGTVSAAAEALGVHHATVIRHVDALEAQLGARLFQRHARGYTPTEAGRDLLTVARATDENFSQLANRIRGLAETVSGELVVTSVPGLAPFLSRVFAAYLAEHPQVDLRYRSGARVFRLEFGEAHVAIRAGTAPQEPDNVVQPFMDLQFGLFAAPAYVKAHGQPTAETLSQHRFVVQEEDNRAPFAQWVAQIAPGARQVLHTTDANDTAEAVKAGAGLGFLALRPAPDPGAGLIHVPTPGHEFVAQTWLVTHVDLHRTVKVQSFLRALKAAAAEMGADVGGEPGAEPEAGPGTEAAS</sequence>
<dbReference type="Gene3D" id="3.40.190.290">
    <property type="match status" value="1"/>
</dbReference>
<keyword evidence="2" id="KW-0805">Transcription regulation</keyword>
<reference evidence="6 7" key="1">
    <citation type="submission" date="2017-01" db="EMBL/GenBank/DDBJ databases">
        <title>Genomic analysis of Xuhuaishuia manganoxidans DY6-4.</title>
        <authorList>
            <person name="Wang X."/>
        </authorList>
    </citation>
    <scope>NUCLEOTIDE SEQUENCE [LARGE SCALE GENOMIC DNA]</scope>
    <source>
        <strain evidence="6 7">DY6-4</strain>
    </source>
</reference>
<dbReference type="AlphaFoldDB" id="A0A1U7DIC2"/>
<dbReference type="InterPro" id="IPR058163">
    <property type="entry name" value="LysR-type_TF_proteobact-type"/>
</dbReference>
<dbReference type="Proteomes" id="UP000187266">
    <property type="component" value="Chromosome"/>
</dbReference>
<dbReference type="EMBL" id="CP019124">
    <property type="protein sequence ID" value="APX89618.1"/>
    <property type="molecule type" value="Genomic_DNA"/>
</dbReference>
<evidence type="ECO:0000313" key="6">
    <source>
        <dbReference type="EMBL" id="APX89618.1"/>
    </source>
</evidence>
<dbReference type="InterPro" id="IPR005119">
    <property type="entry name" value="LysR_subst-bd"/>
</dbReference>
<feature type="region of interest" description="Disordered" evidence="5">
    <location>
        <begin position="293"/>
        <end position="313"/>
    </location>
</feature>
<dbReference type="STRING" id="1267768.BV394_07735"/>
<keyword evidence="4" id="KW-0804">Transcription</keyword>
<organism evidence="6 7">
    <name type="scientific">Brevirhabdus pacifica</name>
    <dbReference type="NCBI Taxonomy" id="1267768"/>
    <lineage>
        <taxon>Bacteria</taxon>
        <taxon>Pseudomonadati</taxon>
        <taxon>Pseudomonadota</taxon>
        <taxon>Alphaproteobacteria</taxon>
        <taxon>Rhodobacterales</taxon>
        <taxon>Paracoccaceae</taxon>
        <taxon>Brevirhabdus</taxon>
    </lineage>
</organism>
<protein>
    <submittedName>
        <fullName evidence="6">LysR family transcriptional regulator</fullName>
    </submittedName>
</protein>
<dbReference type="GO" id="GO:0043565">
    <property type="term" value="F:sequence-specific DNA binding"/>
    <property type="evidence" value="ECO:0007669"/>
    <property type="project" value="TreeGrafter"/>
</dbReference>
<accession>A0A1U7DIC2</accession>
<dbReference type="InterPro" id="IPR036390">
    <property type="entry name" value="WH_DNA-bd_sf"/>
</dbReference>
<dbReference type="Pfam" id="PF00126">
    <property type="entry name" value="HTH_1"/>
    <property type="match status" value="1"/>
</dbReference>
<keyword evidence="3" id="KW-0238">DNA-binding</keyword>
<evidence type="ECO:0000256" key="4">
    <source>
        <dbReference type="ARBA" id="ARBA00023163"/>
    </source>
</evidence>
<dbReference type="Gene3D" id="1.10.10.10">
    <property type="entry name" value="Winged helix-like DNA-binding domain superfamily/Winged helix DNA-binding domain"/>
    <property type="match status" value="1"/>
</dbReference>
<dbReference type="Pfam" id="PF03466">
    <property type="entry name" value="LysR_substrate"/>
    <property type="match status" value="1"/>
</dbReference>
<dbReference type="InterPro" id="IPR000847">
    <property type="entry name" value="LysR_HTH_N"/>
</dbReference>
<evidence type="ECO:0000313" key="7">
    <source>
        <dbReference type="Proteomes" id="UP000187266"/>
    </source>
</evidence>
<dbReference type="PANTHER" id="PTHR30537:SF3">
    <property type="entry name" value="TRANSCRIPTIONAL REGULATORY PROTEIN"/>
    <property type="match status" value="1"/>
</dbReference>
<evidence type="ECO:0000256" key="5">
    <source>
        <dbReference type="SAM" id="MobiDB-lite"/>
    </source>
</evidence>
<dbReference type="SUPFAM" id="SSF53850">
    <property type="entry name" value="Periplasmic binding protein-like II"/>
    <property type="match status" value="1"/>
</dbReference>
<evidence type="ECO:0000256" key="2">
    <source>
        <dbReference type="ARBA" id="ARBA00023015"/>
    </source>
</evidence>
<dbReference type="PROSITE" id="PS50931">
    <property type="entry name" value="HTH_LYSR"/>
    <property type="match status" value="1"/>
</dbReference>